<dbReference type="Proteomes" id="UP000789833">
    <property type="component" value="Unassembled WGS sequence"/>
</dbReference>
<name>A0ABN8A9Z6_9BACI</name>
<keyword evidence="2" id="KW-1185">Reference proteome</keyword>
<gene>
    <name evidence="1" type="ORF">BACCIP111883_02805</name>
</gene>
<organism evidence="1 2">
    <name type="scientific">Sutcliffiella rhizosphaerae</name>
    <dbReference type="NCBI Taxonomy" id="2880967"/>
    <lineage>
        <taxon>Bacteria</taxon>
        <taxon>Bacillati</taxon>
        <taxon>Bacillota</taxon>
        <taxon>Bacilli</taxon>
        <taxon>Bacillales</taxon>
        <taxon>Bacillaceae</taxon>
        <taxon>Sutcliffiella</taxon>
    </lineage>
</organism>
<sequence>MYLPRPFNRPQIGTAWHGTHIIIIRCNFQDNSVISIFKSPHAPLEPISTECTETLSRFLSIGYTLIGAIPLNAKEIQYVLQYR</sequence>
<comment type="caution">
    <text evidence="1">The sequence shown here is derived from an EMBL/GenBank/DDBJ whole genome shotgun (WGS) entry which is preliminary data.</text>
</comment>
<proteinExistence type="predicted"/>
<protein>
    <submittedName>
        <fullName evidence="1">Uncharacterized protein</fullName>
    </submittedName>
</protein>
<evidence type="ECO:0000313" key="2">
    <source>
        <dbReference type="Proteomes" id="UP000789833"/>
    </source>
</evidence>
<evidence type="ECO:0000313" key="1">
    <source>
        <dbReference type="EMBL" id="CAG9622014.1"/>
    </source>
</evidence>
<dbReference type="EMBL" id="CAKJTJ010000015">
    <property type="protein sequence ID" value="CAG9622014.1"/>
    <property type="molecule type" value="Genomic_DNA"/>
</dbReference>
<dbReference type="RefSeq" id="WP_230502105.1">
    <property type="nucleotide sequence ID" value="NZ_CAKJTJ010000015.1"/>
</dbReference>
<accession>A0ABN8A9Z6</accession>
<reference evidence="1 2" key="1">
    <citation type="submission" date="2021-10" db="EMBL/GenBank/DDBJ databases">
        <authorList>
            <person name="Criscuolo A."/>
        </authorList>
    </citation>
    <scope>NUCLEOTIDE SEQUENCE [LARGE SCALE GENOMIC DNA]</scope>
    <source>
        <strain evidence="2">CIP 111883</strain>
    </source>
</reference>